<keyword evidence="4" id="KW-1185">Reference proteome</keyword>
<comment type="caution">
    <text evidence="2">The sequence shown here is derived from an EMBL/GenBank/DDBJ whole genome shotgun (WGS) entry which is preliminary data.</text>
</comment>
<dbReference type="Proteomes" id="UP001208912">
    <property type="component" value="Unassembled WGS sequence"/>
</dbReference>
<dbReference type="Gene3D" id="2.130.10.10">
    <property type="entry name" value="YVTN repeat-like/Quinoprotein amine dehydrogenase"/>
    <property type="match status" value="1"/>
</dbReference>
<name>A0AAW5VCX9_9LEPT</name>
<evidence type="ECO:0000313" key="1">
    <source>
        <dbReference type="EMBL" id="MCW7526984.1"/>
    </source>
</evidence>
<organism evidence="2 3">
    <name type="scientific">Leptospira soteropolitanensis</name>
    <dbReference type="NCBI Taxonomy" id="2950025"/>
    <lineage>
        <taxon>Bacteria</taxon>
        <taxon>Pseudomonadati</taxon>
        <taxon>Spirochaetota</taxon>
        <taxon>Spirochaetia</taxon>
        <taxon>Leptospirales</taxon>
        <taxon>Leptospiraceae</taxon>
        <taxon>Leptospira</taxon>
    </lineage>
</organism>
<evidence type="ECO:0000313" key="4">
    <source>
        <dbReference type="Proteomes" id="UP001208912"/>
    </source>
</evidence>
<dbReference type="EMBL" id="JAMQPL010000004">
    <property type="protein sequence ID" value="MCW7530628.1"/>
    <property type="molecule type" value="Genomic_DNA"/>
</dbReference>
<reference evidence="2 4" key="1">
    <citation type="submission" date="2022-06" db="EMBL/GenBank/DDBJ databases">
        <title>Leptospira isolates from biofilms formed at urban environments.</title>
        <authorList>
            <person name="Ribeiro P.S."/>
            <person name="Sousa T."/>
            <person name="Carvalho N."/>
            <person name="Aburjaile F."/>
            <person name="Neves F."/>
            <person name="Oliveira D."/>
            <person name="Blanco L."/>
            <person name="Lima J."/>
            <person name="Costa F."/>
            <person name="Brenig B."/>
            <person name="Soares S."/>
            <person name="Ramos R."/>
            <person name="Goes-Neto A."/>
            <person name="Matiuzzi M."/>
            <person name="Azevedo V."/>
            <person name="Ristow P."/>
        </authorList>
    </citation>
    <scope>NUCLEOTIDE SEQUENCE</scope>
    <source>
        <strain evidence="1 4">VSF19</strain>
        <strain evidence="2">VSF20</strain>
    </source>
</reference>
<dbReference type="EMBL" id="JAMQPM010000004">
    <property type="protein sequence ID" value="MCW7526984.1"/>
    <property type="molecule type" value="Genomic_DNA"/>
</dbReference>
<evidence type="ECO:0000313" key="3">
    <source>
        <dbReference type="Proteomes" id="UP001208540"/>
    </source>
</evidence>
<dbReference type="AlphaFoldDB" id="A0AAW5VCX9"/>
<dbReference type="InterPro" id="IPR015943">
    <property type="entry name" value="WD40/YVTN_repeat-like_dom_sf"/>
</dbReference>
<evidence type="ECO:0000313" key="2">
    <source>
        <dbReference type="EMBL" id="MCW7530628.1"/>
    </source>
</evidence>
<evidence type="ECO:0008006" key="5">
    <source>
        <dbReference type="Google" id="ProtNLM"/>
    </source>
</evidence>
<dbReference type="InterPro" id="IPR036278">
    <property type="entry name" value="Sialidase_sf"/>
</dbReference>
<dbReference type="RefSeq" id="WP_265352180.1">
    <property type="nucleotide sequence ID" value="NZ_JAMQPL010000004.1"/>
</dbReference>
<gene>
    <name evidence="1" type="ORF">ND861_11555</name>
    <name evidence="2" type="ORF">ND862_10415</name>
</gene>
<dbReference type="SUPFAM" id="SSF50939">
    <property type="entry name" value="Sialidases"/>
    <property type="match status" value="1"/>
</dbReference>
<protein>
    <recommendedName>
        <fullName evidence="5">Galactose oxidase</fullName>
    </recommendedName>
</protein>
<dbReference type="Proteomes" id="UP001208540">
    <property type="component" value="Unassembled WGS sequence"/>
</dbReference>
<proteinExistence type="predicted"/>
<accession>A0AAW5VCX9</accession>
<sequence length="337" mass="37265">MKFLNSIFKHKLTFSFYLVCILFSQNCRVDEKPNGSLLDQGTPAGFFITSALFEIIRKGPTRNWTSFSTPFTSTNSSDLLSLDRKNQTTYALYVNSSNNTSIVYSSNDGTNFSKLGVTVNTANTNVFSVFNTRIQLSDNYSNNSGGIWNPNTTISGFCMVKDSDTSAYVLGNGFVNKTVDEGANFTLVTGSPGFPSRSSGLCTYKNGKIFLLGGQSSDSNFFDLWESTDGNNWTQISSSVKPEGNSGFYRPCDYFSNSRIMGFAYSEETEYKYHVIGNNLALIQSKDGKSWQCTNPSNNVYYSGTSTISNRAVLVGKRLFLYGTSSYNSQNAYTDLE</sequence>